<dbReference type="Pfam" id="PF16242">
    <property type="entry name" value="Pyrid_ox_like"/>
    <property type="match status" value="1"/>
</dbReference>
<comment type="caution">
    <text evidence="2">The sequence shown here is derived from an EMBL/GenBank/DDBJ whole genome shotgun (WGS) entry which is preliminary data.</text>
</comment>
<dbReference type="AlphaFoldDB" id="A0A318TC88"/>
<dbReference type="RefSeq" id="WP_110782116.1">
    <property type="nucleotide sequence ID" value="NZ_QJTI01000022.1"/>
</dbReference>
<organism evidence="2 3">
    <name type="scientific">Rhodopseudomonas faecalis</name>
    <dbReference type="NCBI Taxonomy" id="99655"/>
    <lineage>
        <taxon>Bacteria</taxon>
        <taxon>Pseudomonadati</taxon>
        <taxon>Pseudomonadota</taxon>
        <taxon>Alphaproteobacteria</taxon>
        <taxon>Hyphomicrobiales</taxon>
        <taxon>Nitrobacteraceae</taxon>
        <taxon>Rhodopseudomonas</taxon>
    </lineage>
</organism>
<evidence type="ECO:0000313" key="3">
    <source>
        <dbReference type="Proteomes" id="UP000248148"/>
    </source>
</evidence>
<name>A0A318TC88_9BRAD</name>
<gene>
    <name evidence="2" type="ORF">BJ122_12266</name>
</gene>
<reference evidence="2 3" key="1">
    <citation type="submission" date="2018-06" db="EMBL/GenBank/DDBJ databases">
        <title>Genomic Encyclopedia of Archaeal and Bacterial Type Strains, Phase II (KMG-II): from individual species to whole genera.</title>
        <authorList>
            <person name="Goeker M."/>
        </authorList>
    </citation>
    <scope>NUCLEOTIDE SEQUENCE [LARGE SCALE GENOMIC DNA]</scope>
    <source>
        <strain evidence="2 3">JCM 11668</strain>
    </source>
</reference>
<sequence length="166" mass="18408">MATTSATRSQSADAQQVWDLMKRITFAMLVTRDGDQLRSRPMAAYCDPAHGTIYFLTDVRRHKDDEIARDHRVNLAFADSSKHNYVSVSGRASVSDDRAKIKELFTAAAKAWWDSADDPNIRLLTVVPEEAEYWDSPGSLISSVKMALAVLGGGRPDLGDHRKVSI</sequence>
<dbReference type="Gene3D" id="2.30.110.10">
    <property type="entry name" value="Electron Transport, Fmn-binding Protein, Chain A"/>
    <property type="match status" value="1"/>
</dbReference>
<keyword evidence="3" id="KW-1185">Reference proteome</keyword>
<dbReference type="EMBL" id="QJTI01000022">
    <property type="protein sequence ID" value="PYF01420.1"/>
    <property type="molecule type" value="Genomic_DNA"/>
</dbReference>
<proteinExistence type="predicted"/>
<dbReference type="Proteomes" id="UP000248148">
    <property type="component" value="Unassembled WGS sequence"/>
</dbReference>
<feature type="domain" description="General stress protein FMN-binding split barrel" evidence="1">
    <location>
        <begin position="14"/>
        <end position="157"/>
    </location>
</feature>
<dbReference type="PANTHER" id="PTHR34818">
    <property type="entry name" value="PROTEIN BLI-3"/>
    <property type="match status" value="1"/>
</dbReference>
<evidence type="ECO:0000259" key="1">
    <source>
        <dbReference type="Pfam" id="PF16242"/>
    </source>
</evidence>
<dbReference type="PANTHER" id="PTHR34818:SF1">
    <property type="entry name" value="PROTEIN BLI-3"/>
    <property type="match status" value="1"/>
</dbReference>
<dbReference type="InterPro" id="IPR012349">
    <property type="entry name" value="Split_barrel_FMN-bd"/>
</dbReference>
<protein>
    <submittedName>
        <fullName evidence="2">General stress protein 26</fullName>
    </submittedName>
</protein>
<dbReference type="OrthoDB" id="1432662at2"/>
<accession>A0A318TC88</accession>
<dbReference type="InterPro" id="IPR052917">
    <property type="entry name" value="Stress-Dev_Protein"/>
</dbReference>
<evidence type="ECO:0000313" key="2">
    <source>
        <dbReference type="EMBL" id="PYF01420.1"/>
    </source>
</evidence>
<dbReference type="SUPFAM" id="SSF50475">
    <property type="entry name" value="FMN-binding split barrel"/>
    <property type="match status" value="1"/>
</dbReference>
<dbReference type="InterPro" id="IPR038725">
    <property type="entry name" value="YdaG_split_barrel_FMN-bd"/>
</dbReference>